<evidence type="ECO:0000256" key="4">
    <source>
        <dbReference type="ARBA" id="ARBA00022692"/>
    </source>
</evidence>
<keyword evidence="7" id="KW-0406">Ion transport</keyword>
<feature type="transmembrane region" description="Helical" evidence="7">
    <location>
        <begin position="93"/>
        <end position="112"/>
    </location>
</feature>
<feature type="transmembrane region" description="Helical" evidence="7">
    <location>
        <begin position="346"/>
        <end position="365"/>
    </location>
</feature>
<dbReference type="SUPFAM" id="SSF103473">
    <property type="entry name" value="MFS general substrate transporter"/>
    <property type="match status" value="1"/>
</dbReference>
<evidence type="ECO:0000256" key="2">
    <source>
        <dbReference type="ARBA" id="ARBA00006279"/>
    </source>
</evidence>
<keyword evidence="5 7" id="KW-1133">Transmembrane helix</keyword>
<protein>
    <recommendedName>
        <fullName evidence="7">Solute carrier family 40 member</fullName>
    </recommendedName>
</protein>
<gene>
    <name evidence="8" type="ORF">ONB1V03_LOCUS1836</name>
</gene>
<name>A0A7R9LCR7_9ACAR</name>
<evidence type="ECO:0000313" key="9">
    <source>
        <dbReference type="Proteomes" id="UP000728032"/>
    </source>
</evidence>
<dbReference type="GO" id="GO:0005381">
    <property type="term" value="F:iron ion transmembrane transporter activity"/>
    <property type="evidence" value="ECO:0007669"/>
    <property type="project" value="UniProtKB-UniRule"/>
</dbReference>
<evidence type="ECO:0000256" key="5">
    <source>
        <dbReference type="ARBA" id="ARBA00022989"/>
    </source>
</evidence>
<dbReference type="AlphaFoldDB" id="A0A7R9LCR7"/>
<reference evidence="8" key="1">
    <citation type="submission" date="2020-11" db="EMBL/GenBank/DDBJ databases">
        <authorList>
            <person name="Tran Van P."/>
        </authorList>
    </citation>
    <scope>NUCLEOTIDE SEQUENCE</scope>
</reference>
<keyword evidence="3 7" id="KW-0813">Transport</keyword>
<dbReference type="OrthoDB" id="648861at2759"/>
<accession>A0A7R9LCR7</accession>
<evidence type="ECO:0000313" key="8">
    <source>
        <dbReference type="EMBL" id="CAD7639186.1"/>
    </source>
</evidence>
<feature type="transmembrane region" description="Helical" evidence="7">
    <location>
        <begin position="124"/>
        <end position="148"/>
    </location>
</feature>
<feature type="transmembrane region" description="Helical" evidence="7">
    <location>
        <begin position="314"/>
        <end position="334"/>
    </location>
</feature>
<sequence>MQLSIDSVDQNDADVPIPIPTSLKLKLYLGRVLSAWGDRMWQFAIGLYFIKLYPGSFLLAAIHGVISSVLVFVTAPIIGYWIERTSRLKEIRISLFLQNGFVALGAVCVALYEIESIDQNIKQWIAWIGLIAFSIIAQIWSFGFTTCLEKDWILCIATTESQLTDLNAMLRRLDLICNVAAPSVVGALMNLSLLWSAVFMSVWNVCSAVVEYTLLQSVYKSVPNLRVEKKQKLSETFKILNMSAFVMYCKTFLWPGFSFSLLYLTVLGFDSITIGYASEKGINETILGLVSVAASLVGITGTLCYPLLVKKFDVKITALIGFITELICLTICLGDSAKFIIPDERTGVILLLSGITAARFGLWMADMGVNQLIQTETISPPMVGSAQTSVNILMELIKFVIVLCIPSVEHFYILTLISYASVLLGSILFAIFVVRNRHSPESEKFFK</sequence>
<comment type="function">
    <text evidence="7">May be involved in iron transport and iron homeostasis.</text>
</comment>
<dbReference type="Gene3D" id="1.20.1250.20">
    <property type="entry name" value="MFS general substrate transporter like domains"/>
    <property type="match status" value="1"/>
</dbReference>
<proteinExistence type="inferred from homology"/>
<keyword evidence="9" id="KW-1185">Reference proteome</keyword>
<organism evidence="8">
    <name type="scientific">Oppiella nova</name>
    <dbReference type="NCBI Taxonomy" id="334625"/>
    <lineage>
        <taxon>Eukaryota</taxon>
        <taxon>Metazoa</taxon>
        <taxon>Ecdysozoa</taxon>
        <taxon>Arthropoda</taxon>
        <taxon>Chelicerata</taxon>
        <taxon>Arachnida</taxon>
        <taxon>Acari</taxon>
        <taxon>Acariformes</taxon>
        <taxon>Sarcoptiformes</taxon>
        <taxon>Oribatida</taxon>
        <taxon>Brachypylina</taxon>
        <taxon>Oppioidea</taxon>
        <taxon>Oppiidae</taxon>
        <taxon>Oppiella</taxon>
    </lineage>
</organism>
<comment type="subcellular location">
    <subcellularLocation>
        <location evidence="1 7">Membrane</location>
        <topology evidence="1 7">Multi-pass membrane protein</topology>
    </subcellularLocation>
</comment>
<dbReference type="PANTHER" id="PTHR11660">
    <property type="entry name" value="SOLUTE CARRIER FAMILY 40 MEMBER"/>
    <property type="match status" value="1"/>
</dbReference>
<dbReference type="InterPro" id="IPR036259">
    <property type="entry name" value="MFS_trans_sf"/>
</dbReference>
<dbReference type="GO" id="GO:0016020">
    <property type="term" value="C:membrane"/>
    <property type="evidence" value="ECO:0007669"/>
    <property type="project" value="UniProtKB-SubCell"/>
</dbReference>
<feature type="transmembrane region" description="Helical" evidence="7">
    <location>
        <begin position="285"/>
        <end position="308"/>
    </location>
</feature>
<dbReference type="Pfam" id="PF06963">
    <property type="entry name" value="FPN1"/>
    <property type="match status" value="1"/>
</dbReference>
<feature type="transmembrane region" description="Helical" evidence="7">
    <location>
        <begin position="57"/>
        <end position="81"/>
    </location>
</feature>
<evidence type="ECO:0000256" key="3">
    <source>
        <dbReference type="ARBA" id="ARBA00022448"/>
    </source>
</evidence>
<comment type="similarity">
    <text evidence="2 7">Belongs to the ferroportin (FP) (TC 2.A.100) family. SLC40A subfamily.</text>
</comment>
<evidence type="ECO:0000256" key="1">
    <source>
        <dbReference type="ARBA" id="ARBA00004141"/>
    </source>
</evidence>
<keyword evidence="6 7" id="KW-0472">Membrane</keyword>
<feature type="transmembrane region" description="Helical" evidence="7">
    <location>
        <begin position="260"/>
        <end position="278"/>
    </location>
</feature>
<feature type="transmembrane region" description="Helical" evidence="7">
    <location>
        <begin position="411"/>
        <end position="434"/>
    </location>
</feature>
<evidence type="ECO:0000256" key="6">
    <source>
        <dbReference type="ARBA" id="ARBA00023136"/>
    </source>
</evidence>
<dbReference type="PANTHER" id="PTHR11660:SF57">
    <property type="entry name" value="SOLUTE CARRIER FAMILY 40 MEMBER"/>
    <property type="match status" value="1"/>
</dbReference>
<feature type="transmembrane region" description="Helical" evidence="7">
    <location>
        <begin position="169"/>
        <end position="188"/>
    </location>
</feature>
<keyword evidence="4 7" id="KW-0812">Transmembrane</keyword>
<comment type="caution">
    <text evidence="7">Lacks conserved residue(s) required for the propagation of feature annotation.</text>
</comment>
<dbReference type="EMBL" id="OC915193">
    <property type="protein sequence ID" value="CAD7639186.1"/>
    <property type="molecule type" value="Genomic_DNA"/>
</dbReference>
<dbReference type="EMBL" id="CAJPVJ010000368">
    <property type="protein sequence ID" value="CAG2162237.1"/>
    <property type="molecule type" value="Genomic_DNA"/>
</dbReference>
<dbReference type="Proteomes" id="UP000728032">
    <property type="component" value="Unassembled WGS sequence"/>
</dbReference>
<dbReference type="InterPro" id="IPR009716">
    <property type="entry name" value="Ferroportin-1"/>
</dbReference>
<evidence type="ECO:0000256" key="7">
    <source>
        <dbReference type="RuleBase" id="RU365065"/>
    </source>
</evidence>